<accession>A0A5B7JGI5</accession>
<keyword evidence="3" id="KW-1185">Reference proteome</keyword>
<evidence type="ECO:0000256" key="1">
    <source>
        <dbReference type="SAM" id="SignalP"/>
    </source>
</evidence>
<feature type="chain" id="PRO_5022680153" description="Secreted protein" evidence="1">
    <location>
        <begin position="18"/>
        <end position="70"/>
    </location>
</feature>
<evidence type="ECO:0000313" key="2">
    <source>
        <dbReference type="EMBL" id="MPC93286.1"/>
    </source>
</evidence>
<dbReference type="EMBL" id="VSRR010094358">
    <property type="protein sequence ID" value="MPC93286.1"/>
    <property type="molecule type" value="Genomic_DNA"/>
</dbReference>
<dbReference type="AlphaFoldDB" id="A0A5B7JGI5"/>
<evidence type="ECO:0008006" key="4">
    <source>
        <dbReference type="Google" id="ProtNLM"/>
    </source>
</evidence>
<evidence type="ECO:0000313" key="3">
    <source>
        <dbReference type="Proteomes" id="UP000324222"/>
    </source>
</evidence>
<protein>
    <recommendedName>
        <fullName evidence="4">Secreted protein</fullName>
    </recommendedName>
</protein>
<reference evidence="2 3" key="1">
    <citation type="submission" date="2019-05" db="EMBL/GenBank/DDBJ databases">
        <title>Another draft genome of Portunus trituberculatus and its Hox gene families provides insights of decapod evolution.</title>
        <authorList>
            <person name="Jeong J.-H."/>
            <person name="Song I."/>
            <person name="Kim S."/>
            <person name="Choi T."/>
            <person name="Kim D."/>
            <person name="Ryu S."/>
            <person name="Kim W."/>
        </authorList>
    </citation>
    <scope>NUCLEOTIDE SEQUENCE [LARGE SCALE GENOMIC DNA]</scope>
    <source>
        <tissue evidence="2">Muscle</tissue>
    </source>
</reference>
<name>A0A5B7JGI5_PORTR</name>
<gene>
    <name evidence="2" type="ORF">E2C01_088410</name>
</gene>
<keyword evidence="1" id="KW-0732">Signal</keyword>
<dbReference type="Proteomes" id="UP000324222">
    <property type="component" value="Unassembled WGS sequence"/>
</dbReference>
<proteinExistence type="predicted"/>
<feature type="signal peptide" evidence="1">
    <location>
        <begin position="1"/>
        <end position="17"/>
    </location>
</feature>
<sequence length="70" mass="7436">MIFYEVFVVFAIPSLLALHPHTSTPVPGASSLLKCLTVPPLLQRHLFVALPATPAPLSATASPQCTLTKL</sequence>
<organism evidence="2 3">
    <name type="scientific">Portunus trituberculatus</name>
    <name type="common">Swimming crab</name>
    <name type="synonym">Neptunus trituberculatus</name>
    <dbReference type="NCBI Taxonomy" id="210409"/>
    <lineage>
        <taxon>Eukaryota</taxon>
        <taxon>Metazoa</taxon>
        <taxon>Ecdysozoa</taxon>
        <taxon>Arthropoda</taxon>
        <taxon>Crustacea</taxon>
        <taxon>Multicrustacea</taxon>
        <taxon>Malacostraca</taxon>
        <taxon>Eumalacostraca</taxon>
        <taxon>Eucarida</taxon>
        <taxon>Decapoda</taxon>
        <taxon>Pleocyemata</taxon>
        <taxon>Brachyura</taxon>
        <taxon>Eubrachyura</taxon>
        <taxon>Portunoidea</taxon>
        <taxon>Portunidae</taxon>
        <taxon>Portuninae</taxon>
        <taxon>Portunus</taxon>
    </lineage>
</organism>
<comment type="caution">
    <text evidence="2">The sequence shown here is derived from an EMBL/GenBank/DDBJ whole genome shotgun (WGS) entry which is preliminary data.</text>
</comment>